<feature type="chain" id="PRO_5046227701" evidence="2">
    <location>
        <begin position="19"/>
        <end position="186"/>
    </location>
</feature>
<evidence type="ECO:0000256" key="2">
    <source>
        <dbReference type="SAM" id="SignalP"/>
    </source>
</evidence>
<dbReference type="PROSITE" id="PS51257">
    <property type="entry name" value="PROKAR_LIPOPROTEIN"/>
    <property type="match status" value="1"/>
</dbReference>
<keyword evidence="2" id="KW-0732">Signal</keyword>
<dbReference type="Gene3D" id="2.60.40.1890">
    <property type="entry name" value="PCu(A)C copper chaperone"/>
    <property type="match status" value="1"/>
</dbReference>
<dbReference type="EMBL" id="JACZDF010000004">
    <property type="protein sequence ID" value="MBD9699568.1"/>
    <property type="molecule type" value="Genomic_DNA"/>
</dbReference>
<dbReference type="PANTHER" id="PTHR36302:SF1">
    <property type="entry name" value="COPPER CHAPERONE PCU(A)C"/>
    <property type="match status" value="1"/>
</dbReference>
<evidence type="ECO:0000313" key="4">
    <source>
        <dbReference type="Proteomes" id="UP000642107"/>
    </source>
</evidence>
<dbReference type="PANTHER" id="PTHR36302">
    <property type="entry name" value="BLR7088 PROTEIN"/>
    <property type="match status" value="1"/>
</dbReference>
<keyword evidence="4" id="KW-1185">Reference proteome</keyword>
<dbReference type="Proteomes" id="UP000642107">
    <property type="component" value="Unassembled WGS sequence"/>
</dbReference>
<protein>
    <submittedName>
        <fullName evidence="3">Copper chaperone PCu(A)C</fullName>
    </submittedName>
</protein>
<dbReference type="SUPFAM" id="SSF110087">
    <property type="entry name" value="DR1885-like metal-binding protein"/>
    <property type="match status" value="1"/>
</dbReference>
<feature type="signal peptide" evidence="2">
    <location>
        <begin position="1"/>
        <end position="18"/>
    </location>
</feature>
<reference evidence="3 4" key="1">
    <citation type="submission" date="2020-09" db="EMBL/GenBank/DDBJ databases">
        <title>Flavimobilis rhizosphaerae sp. nov., isolated from rhizosphere soil of Spartina alterniflora.</title>
        <authorList>
            <person name="Hanqin C."/>
        </authorList>
    </citation>
    <scope>NUCLEOTIDE SEQUENCE [LARGE SCALE GENOMIC DNA]</scope>
    <source>
        <strain evidence="3 4">GY 10621</strain>
    </source>
</reference>
<proteinExistence type="predicted"/>
<organism evidence="3 4">
    <name type="scientific">Flavimobilis rhizosphaerae</name>
    <dbReference type="NCBI Taxonomy" id="2775421"/>
    <lineage>
        <taxon>Bacteria</taxon>
        <taxon>Bacillati</taxon>
        <taxon>Actinomycetota</taxon>
        <taxon>Actinomycetes</taxon>
        <taxon>Micrococcales</taxon>
        <taxon>Jonesiaceae</taxon>
        <taxon>Flavimobilis</taxon>
    </lineage>
</organism>
<dbReference type="RefSeq" id="WP_192279768.1">
    <property type="nucleotide sequence ID" value="NZ_JACZDF010000004.1"/>
</dbReference>
<comment type="caution">
    <text evidence="3">The sequence shown here is derived from an EMBL/GenBank/DDBJ whole genome shotgun (WGS) entry which is preliminary data.</text>
</comment>
<name>A0ABR9DRF4_9MICO</name>
<dbReference type="InterPro" id="IPR036182">
    <property type="entry name" value="PCuAC_sf"/>
</dbReference>
<evidence type="ECO:0000256" key="1">
    <source>
        <dbReference type="SAM" id="MobiDB-lite"/>
    </source>
</evidence>
<dbReference type="InterPro" id="IPR058248">
    <property type="entry name" value="Lxx211020-like"/>
</dbReference>
<dbReference type="Pfam" id="PF04314">
    <property type="entry name" value="PCuAC"/>
    <property type="match status" value="1"/>
</dbReference>
<sequence length="186" mass="18288">MNRRTLAALTLTAALALAGCSGGAPDAAPTDAAPAPGASGASTALTLADGWAKAAPSGMSAAFGTLTNPGTADVTVVSARTVAAARVELHETTTDASGASVMRPVDGFTVPAGGTRELAPGGDHLMMMELTGPLAAGDELTLELTTSDGTTASFTVPVKEFAGANEHYEGHGDDAEGDAAHGTHDD</sequence>
<feature type="region of interest" description="Disordered" evidence="1">
    <location>
        <begin position="165"/>
        <end position="186"/>
    </location>
</feature>
<feature type="compositionally biased region" description="Basic and acidic residues" evidence="1">
    <location>
        <begin position="166"/>
        <end position="186"/>
    </location>
</feature>
<gene>
    <name evidence="3" type="ORF">IGS67_08715</name>
</gene>
<dbReference type="InterPro" id="IPR007410">
    <property type="entry name" value="LpqE-like"/>
</dbReference>
<accession>A0ABR9DRF4</accession>
<evidence type="ECO:0000313" key="3">
    <source>
        <dbReference type="EMBL" id="MBD9699568.1"/>
    </source>
</evidence>